<name>A0A0E9RL03_ANGAN</name>
<accession>A0A0E9RL03</accession>
<reference evidence="1" key="2">
    <citation type="journal article" date="2015" name="Fish Shellfish Immunol.">
        <title>Early steps in the European eel (Anguilla anguilla)-Vibrio vulnificus interaction in the gills: Role of the RtxA13 toxin.</title>
        <authorList>
            <person name="Callol A."/>
            <person name="Pajuelo D."/>
            <person name="Ebbesson L."/>
            <person name="Teles M."/>
            <person name="MacKenzie S."/>
            <person name="Amaro C."/>
        </authorList>
    </citation>
    <scope>NUCLEOTIDE SEQUENCE</scope>
</reference>
<sequence>MCFIDNVLEFPGLYHVSFYYNLQHCSIPEICLSVKAMQADLQGVL</sequence>
<evidence type="ECO:0000313" key="1">
    <source>
        <dbReference type="EMBL" id="JAH29150.1"/>
    </source>
</evidence>
<reference evidence="1" key="1">
    <citation type="submission" date="2014-11" db="EMBL/GenBank/DDBJ databases">
        <authorList>
            <person name="Amaro Gonzalez C."/>
        </authorList>
    </citation>
    <scope>NUCLEOTIDE SEQUENCE</scope>
</reference>
<dbReference type="EMBL" id="GBXM01079427">
    <property type="protein sequence ID" value="JAH29150.1"/>
    <property type="molecule type" value="Transcribed_RNA"/>
</dbReference>
<proteinExistence type="predicted"/>
<dbReference type="AlphaFoldDB" id="A0A0E9RL03"/>
<organism evidence="1">
    <name type="scientific">Anguilla anguilla</name>
    <name type="common">European freshwater eel</name>
    <name type="synonym">Muraena anguilla</name>
    <dbReference type="NCBI Taxonomy" id="7936"/>
    <lineage>
        <taxon>Eukaryota</taxon>
        <taxon>Metazoa</taxon>
        <taxon>Chordata</taxon>
        <taxon>Craniata</taxon>
        <taxon>Vertebrata</taxon>
        <taxon>Euteleostomi</taxon>
        <taxon>Actinopterygii</taxon>
        <taxon>Neopterygii</taxon>
        <taxon>Teleostei</taxon>
        <taxon>Anguilliformes</taxon>
        <taxon>Anguillidae</taxon>
        <taxon>Anguilla</taxon>
    </lineage>
</organism>
<protein>
    <submittedName>
        <fullName evidence="1">Uncharacterized protein</fullName>
    </submittedName>
</protein>